<dbReference type="KEGG" id="lfa:LFA_0979"/>
<organism evidence="5 6">
    <name type="scientific">Legionella fallonii LLAP-10</name>
    <dbReference type="NCBI Taxonomy" id="1212491"/>
    <lineage>
        <taxon>Bacteria</taxon>
        <taxon>Pseudomonadati</taxon>
        <taxon>Pseudomonadota</taxon>
        <taxon>Gammaproteobacteria</taxon>
        <taxon>Legionellales</taxon>
        <taxon>Legionellaceae</taxon>
        <taxon>Legionella</taxon>
    </lineage>
</organism>
<dbReference type="GO" id="GO:0044780">
    <property type="term" value="P:bacterial-type flagellum assembly"/>
    <property type="evidence" value="ECO:0007669"/>
    <property type="project" value="InterPro"/>
</dbReference>
<name>A0A098G1Q6_9GAMM</name>
<accession>A0A098G1Q6</accession>
<reference evidence="6" key="1">
    <citation type="submission" date="2014-09" db="EMBL/GenBank/DDBJ databases">
        <authorList>
            <person name="Gomez-Valero L."/>
        </authorList>
    </citation>
    <scope>NUCLEOTIDE SEQUENCE [LARGE SCALE GENOMIC DNA]</scope>
    <source>
        <strain evidence="6">ATCC700992</strain>
    </source>
</reference>
<evidence type="ECO:0000256" key="1">
    <source>
        <dbReference type="ARBA" id="ARBA00002397"/>
    </source>
</evidence>
<dbReference type="Pfam" id="PF05130">
    <property type="entry name" value="FlgN"/>
    <property type="match status" value="1"/>
</dbReference>
<proteinExistence type="inferred from homology"/>
<keyword evidence="5" id="KW-0966">Cell projection</keyword>
<keyword evidence="4" id="KW-0175">Coiled coil</keyword>
<evidence type="ECO:0000313" key="5">
    <source>
        <dbReference type="EMBL" id="CEG56418.1"/>
    </source>
</evidence>
<dbReference type="InterPro" id="IPR007809">
    <property type="entry name" value="FlgN-like"/>
</dbReference>
<keyword evidence="6" id="KW-1185">Reference proteome</keyword>
<dbReference type="STRING" id="1212491.LFA_0979"/>
<protein>
    <submittedName>
        <fullName evidence="5">Putative flagella synthesis protein FlgN</fullName>
    </submittedName>
</protein>
<evidence type="ECO:0000256" key="4">
    <source>
        <dbReference type="SAM" id="Coils"/>
    </source>
</evidence>
<sequence>MNNKIKDLASRLEQEINWVEQLNLLLSEEKMALTTRQFDALEELANKKQALSDKIEESAKQRVALTKKNNQDTGDVASLKEFLKSCTSEENTQISTLNNKLAEVLTICQDLNNVNGQVIVSNIHTRQQIVKALSGNTNEAVSVYTATGNLQSTPEHNHHQEA</sequence>
<keyword evidence="5" id="KW-0969">Cilium</keyword>
<evidence type="ECO:0000256" key="3">
    <source>
        <dbReference type="ARBA" id="ARBA00022795"/>
    </source>
</evidence>
<evidence type="ECO:0000256" key="2">
    <source>
        <dbReference type="ARBA" id="ARBA00007703"/>
    </source>
</evidence>
<dbReference type="SUPFAM" id="SSF140566">
    <property type="entry name" value="FlgN-like"/>
    <property type="match status" value="1"/>
</dbReference>
<dbReference type="RefSeq" id="WP_045095082.1">
    <property type="nucleotide sequence ID" value="NZ_LN614827.1"/>
</dbReference>
<dbReference type="Gene3D" id="1.20.58.300">
    <property type="entry name" value="FlgN-like"/>
    <property type="match status" value="1"/>
</dbReference>
<feature type="coiled-coil region" evidence="4">
    <location>
        <begin position="41"/>
        <end position="68"/>
    </location>
</feature>
<dbReference type="HOGENOM" id="CLU_1616955_0_0_6"/>
<dbReference type="Proteomes" id="UP000032430">
    <property type="component" value="Chromosome I"/>
</dbReference>
<dbReference type="AlphaFoldDB" id="A0A098G1Q6"/>
<keyword evidence="3" id="KW-1005">Bacterial flagellum biogenesis</keyword>
<gene>
    <name evidence="5" type="ORF">LFA_0979</name>
</gene>
<comment type="similarity">
    <text evidence="2">Belongs to the FlgN family.</text>
</comment>
<keyword evidence="5" id="KW-0282">Flagellum</keyword>
<evidence type="ECO:0000313" key="6">
    <source>
        <dbReference type="Proteomes" id="UP000032430"/>
    </source>
</evidence>
<dbReference type="OrthoDB" id="5653052at2"/>
<dbReference type="InterPro" id="IPR036679">
    <property type="entry name" value="FlgN-like_sf"/>
</dbReference>
<dbReference type="EMBL" id="LN614827">
    <property type="protein sequence ID" value="CEG56418.1"/>
    <property type="molecule type" value="Genomic_DNA"/>
</dbReference>
<comment type="function">
    <text evidence="1">Required for the efficient initiation of filament assembly.</text>
</comment>